<gene>
    <name evidence="3" type="ORF">QJS04_geneDACA011971</name>
</gene>
<feature type="region of interest" description="Disordered" evidence="1">
    <location>
        <begin position="326"/>
        <end position="347"/>
    </location>
</feature>
<name>A0AAV9AGY2_ACOGR</name>
<evidence type="ECO:0000313" key="3">
    <source>
        <dbReference type="EMBL" id="KAK1263215.1"/>
    </source>
</evidence>
<reference evidence="3" key="2">
    <citation type="submission" date="2023-06" db="EMBL/GenBank/DDBJ databases">
        <authorList>
            <person name="Ma L."/>
            <person name="Liu K.-W."/>
            <person name="Li Z."/>
            <person name="Hsiao Y.-Y."/>
            <person name="Qi Y."/>
            <person name="Fu T."/>
            <person name="Tang G."/>
            <person name="Zhang D."/>
            <person name="Sun W.-H."/>
            <person name="Liu D.-K."/>
            <person name="Li Y."/>
            <person name="Chen G.-Z."/>
            <person name="Liu X.-D."/>
            <person name="Liao X.-Y."/>
            <person name="Jiang Y.-T."/>
            <person name="Yu X."/>
            <person name="Hao Y."/>
            <person name="Huang J."/>
            <person name="Zhao X.-W."/>
            <person name="Ke S."/>
            <person name="Chen Y.-Y."/>
            <person name="Wu W.-L."/>
            <person name="Hsu J.-L."/>
            <person name="Lin Y.-F."/>
            <person name="Huang M.-D."/>
            <person name="Li C.-Y."/>
            <person name="Huang L."/>
            <person name="Wang Z.-W."/>
            <person name="Zhao X."/>
            <person name="Zhong W.-Y."/>
            <person name="Peng D.-H."/>
            <person name="Ahmad S."/>
            <person name="Lan S."/>
            <person name="Zhang J.-S."/>
            <person name="Tsai W.-C."/>
            <person name="Van De Peer Y."/>
            <person name="Liu Z.-J."/>
        </authorList>
    </citation>
    <scope>NUCLEOTIDE SEQUENCE</scope>
    <source>
        <strain evidence="3">SCP</strain>
        <tissue evidence="3">Leaves</tissue>
    </source>
</reference>
<sequence>MWRHPHSLRRLVRTPDGRLVPRGPASRLPRTSIDDPIILDTDTIEETMQKQHLRRTEKCANIDGGEDTNSGSCHLNHNIMLGDLLWVKINDCSWWPAQIMNTDISGSDRSNKNIEGKAMVRLYGSYHYLVVDPENCRAEFENVLKENNCSYKLILEKALEKDISLIEPDAIEKGKFSGFNGLEVASQHVRKLKTSHKAVPVSAGVAVRKSHDTIVRLTRETKKAINEASVVKEPKQDVNRRTQEGNDSGIKVYIRRSPRVRTQQMDLEQTVNSGSPNLKIPIKKGNISCGAVEPNSAGTSIGKSSALKKASEGASKDRTVMLGGCKQNKKTSEPRSVISLEKSQDHSARQMRVMRGLALAAPIGSPFHRNGFVSQVK</sequence>
<dbReference type="PROSITE" id="PS50812">
    <property type="entry name" value="PWWP"/>
    <property type="match status" value="1"/>
</dbReference>
<reference evidence="3" key="1">
    <citation type="journal article" date="2023" name="Nat. Commun.">
        <title>Diploid and tetraploid genomes of Acorus and the evolution of monocots.</title>
        <authorList>
            <person name="Ma L."/>
            <person name="Liu K.W."/>
            <person name="Li Z."/>
            <person name="Hsiao Y.Y."/>
            <person name="Qi Y."/>
            <person name="Fu T."/>
            <person name="Tang G.D."/>
            <person name="Zhang D."/>
            <person name="Sun W.H."/>
            <person name="Liu D.K."/>
            <person name="Li Y."/>
            <person name="Chen G.Z."/>
            <person name="Liu X.D."/>
            <person name="Liao X.Y."/>
            <person name="Jiang Y.T."/>
            <person name="Yu X."/>
            <person name="Hao Y."/>
            <person name="Huang J."/>
            <person name="Zhao X.W."/>
            <person name="Ke S."/>
            <person name="Chen Y.Y."/>
            <person name="Wu W.L."/>
            <person name="Hsu J.L."/>
            <person name="Lin Y.F."/>
            <person name="Huang M.D."/>
            <person name="Li C.Y."/>
            <person name="Huang L."/>
            <person name="Wang Z.W."/>
            <person name="Zhao X."/>
            <person name="Zhong W.Y."/>
            <person name="Peng D.H."/>
            <person name="Ahmad S."/>
            <person name="Lan S."/>
            <person name="Zhang J.S."/>
            <person name="Tsai W.C."/>
            <person name="Van de Peer Y."/>
            <person name="Liu Z.J."/>
        </authorList>
    </citation>
    <scope>NUCLEOTIDE SEQUENCE</scope>
    <source>
        <strain evidence="3">SCP</strain>
    </source>
</reference>
<dbReference type="AlphaFoldDB" id="A0AAV9AGY2"/>
<feature type="region of interest" description="Disordered" evidence="1">
    <location>
        <begin position="13"/>
        <end position="32"/>
    </location>
</feature>
<dbReference type="InterPro" id="IPR000313">
    <property type="entry name" value="PWWP_dom"/>
</dbReference>
<keyword evidence="4" id="KW-1185">Reference proteome</keyword>
<protein>
    <recommendedName>
        <fullName evidence="2">PWWP domain-containing protein</fullName>
    </recommendedName>
</protein>
<accession>A0AAV9AGY2</accession>
<dbReference type="CDD" id="cd05162">
    <property type="entry name" value="PWWP"/>
    <property type="match status" value="1"/>
</dbReference>
<dbReference type="Gene3D" id="2.30.30.140">
    <property type="match status" value="1"/>
</dbReference>
<comment type="caution">
    <text evidence="3">The sequence shown here is derived from an EMBL/GenBank/DDBJ whole genome shotgun (WGS) entry which is preliminary data.</text>
</comment>
<evidence type="ECO:0000259" key="2">
    <source>
        <dbReference type="PROSITE" id="PS50812"/>
    </source>
</evidence>
<evidence type="ECO:0000256" key="1">
    <source>
        <dbReference type="SAM" id="MobiDB-lite"/>
    </source>
</evidence>
<dbReference type="Pfam" id="PF00855">
    <property type="entry name" value="PWWP"/>
    <property type="match status" value="1"/>
</dbReference>
<dbReference type="Proteomes" id="UP001179952">
    <property type="component" value="Unassembled WGS sequence"/>
</dbReference>
<feature type="region of interest" description="Disordered" evidence="1">
    <location>
        <begin position="296"/>
        <end position="315"/>
    </location>
</feature>
<organism evidence="3 4">
    <name type="scientific">Acorus gramineus</name>
    <name type="common">Dwarf sweet flag</name>
    <dbReference type="NCBI Taxonomy" id="55184"/>
    <lineage>
        <taxon>Eukaryota</taxon>
        <taxon>Viridiplantae</taxon>
        <taxon>Streptophyta</taxon>
        <taxon>Embryophyta</taxon>
        <taxon>Tracheophyta</taxon>
        <taxon>Spermatophyta</taxon>
        <taxon>Magnoliopsida</taxon>
        <taxon>Liliopsida</taxon>
        <taxon>Acoraceae</taxon>
        <taxon>Acorus</taxon>
    </lineage>
</organism>
<dbReference type="SUPFAM" id="SSF63748">
    <property type="entry name" value="Tudor/PWWP/MBT"/>
    <property type="match status" value="1"/>
</dbReference>
<dbReference type="EMBL" id="JAUJYN010000009">
    <property type="protein sequence ID" value="KAK1263215.1"/>
    <property type="molecule type" value="Genomic_DNA"/>
</dbReference>
<feature type="domain" description="PWWP" evidence="2">
    <location>
        <begin position="81"/>
        <end position="142"/>
    </location>
</feature>
<proteinExistence type="predicted"/>
<evidence type="ECO:0000313" key="4">
    <source>
        <dbReference type="Proteomes" id="UP001179952"/>
    </source>
</evidence>